<accession>A0A915I5P5</accession>
<organism evidence="2 3">
    <name type="scientific">Romanomermis culicivorax</name>
    <name type="common">Nematode worm</name>
    <dbReference type="NCBI Taxonomy" id="13658"/>
    <lineage>
        <taxon>Eukaryota</taxon>
        <taxon>Metazoa</taxon>
        <taxon>Ecdysozoa</taxon>
        <taxon>Nematoda</taxon>
        <taxon>Enoplea</taxon>
        <taxon>Dorylaimia</taxon>
        <taxon>Mermithida</taxon>
        <taxon>Mermithoidea</taxon>
        <taxon>Mermithidae</taxon>
        <taxon>Romanomermis</taxon>
    </lineage>
</organism>
<feature type="region of interest" description="Disordered" evidence="1">
    <location>
        <begin position="108"/>
        <end position="138"/>
    </location>
</feature>
<dbReference type="Proteomes" id="UP000887565">
    <property type="component" value="Unplaced"/>
</dbReference>
<sequence length="138" mass="16165">MLDLSKESFDKFHIQEPISDDDYTTLKNDLEQRGNSGKSFYYLKLQHMITGHTDIIDTTVFTDNSRSLTLYYAFCKVAFNHMAFLRLTMEQQNGNDKHTKTYVYQTKTGEKVKTKSTPTHGDEKRRKKMRGGRRLIID</sequence>
<evidence type="ECO:0000313" key="2">
    <source>
        <dbReference type="Proteomes" id="UP000887565"/>
    </source>
</evidence>
<feature type="compositionally biased region" description="Basic residues" evidence="1">
    <location>
        <begin position="125"/>
        <end position="138"/>
    </location>
</feature>
<protein>
    <submittedName>
        <fullName evidence="3">Uncharacterized protein</fullName>
    </submittedName>
</protein>
<dbReference type="AlphaFoldDB" id="A0A915I5P5"/>
<keyword evidence="2" id="KW-1185">Reference proteome</keyword>
<name>A0A915I5P5_ROMCU</name>
<reference evidence="3" key="1">
    <citation type="submission" date="2022-11" db="UniProtKB">
        <authorList>
            <consortium name="WormBaseParasite"/>
        </authorList>
    </citation>
    <scope>IDENTIFICATION</scope>
</reference>
<evidence type="ECO:0000256" key="1">
    <source>
        <dbReference type="SAM" id="MobiDB-lite"/>
    </source>
</evidence>
<proteinExistence type="predicted"/>
<dbReference type="WBParaSite" id="nRc.2.0.1.t09453-RA">
    <property type="protein sequence ID" value="nRc.2.0.1.t09453-RA"/>
    <property type="gene ID" value="nRc.2.0.1.g09453"/>
</dbReference>
<evidence type="ECO:0000313" key="3">
    <source>
        <dbReference type="WBParaSite" id="nRc.2.0.1.t09453-RA"/>
    </source>
</evidence>